<evidence type="ECO:0000256" key="6">
    <source>
        <dbReference type="ARBA" id="ARBA00022723"/>
    </source>
</evidence>
<dbReference type="CDD" id="cd04818">
    <property type="entry name" value="PA_subtilisin_1"/>
    <property type="match status" value="1"/>
</dbReference>
<evidence type="ECO:0000256" key="11">
    <source>
        <dbReference type="ARBA" id="ARBA00023145"/>
    </source>
</evidence>
<keyword evidence="6" id="KW-0479">Metal-binding</keyword>
<dbReference type="AlphaFoldDB" id="A0A401XM21"/>
<evidence type="ECO:0000256" key="5">
    <source>
        <dbReference type="ARBA" id="ARBA00022670"/>
    </source>
</evidence>
<dbReference type="InterPro" id="IPR050371">
    <property type="entry name" value="Fungal_virulence_M36"/>
</dbReference>
<dbReference type="Pfam" id="PF02225">
    <property type="entry name" value="PA"/>
    <property type="match status" value="1"/>
</dbReference>
<keyword evidence="8" id="KW-0378">Hydrolase</keyword>
<proteinExistence type="inferred from homology"/>
<gene>
    <name evidence="15" type="ORF">JCM31826_15260</name>
</gene>
<evidence type="ECO:0000256" key="2">
    <source>
        <dbReference type="ARBA" id="ARBA00004613"/>
    </source>
</evidence>
<evidence type="ECO:0000256" key="1">
    <source>
        <dbReference type="ARBA" id="ARBA00001947"/>
    </source>
</evidence>
<evidence type="ECO:0000259" key="14">
    <source>
        <dbReference type="Pfam" id="PF18962"/>
    </source>
</evidence>
<dbReference type="Pfam" id="PF18962">
    <property type="entry name" value="Por_Secre_tail"/>
    <property type="match status" value="1"/>
</dbReference>
<dbReference type="GO" id="GO:0005615">
    <property type="term" value="C:extracellular space"/>
    <property type="evidence" value="ECO:0007669"/>
    <property type="project" value="InterPro"/>
</dbReference>
<evidence type="ECO:0000313" key="15">
    <source>
        <dbReference type="EMBL" id="GCD78044.1"/>
    </source>
</evidence>
<evidence type="ECO:0000259" key="13">
    <source>
        <dbReference type="Pfam" id="PF07504"/>
    </source>
</evidence>
<name>A0A401XM21_9FLAO</name>
<dbReference type="InterPro" id="IPR001842">
    <property type="entry name" value="Peptidase_M36"/>
</dbReference>
<keyword evidence="9" id="KW-0862">Zinc</keyword>
<comment type="subcellular location">
    <subcellularLocation>
        <location evidence="2">Secreted</location>
    </subcellularLocation>
</comment>
<dbReference type="GO" id="GO:0004222">
    <property type="term" value="F:metalloendopeptidase activity"/>
    <property type="evidence" value="ECO:0007669"/>
    <property type="project" value="InterPro"/>
</dbReference>
<comment type="cofactor">
    <cofactor evidence="1">
        <name>Zn(2+)</name>
        <dbReference type="ChEBI" id="CHEBI:29105"/>
    </cofactor>
</comment>
<protein>
    <submittedName>
        <fullName evidence="15">Peptidase M36</fullName>
    </submittedName>
</protein>
<evidence type="ECO:0000256" key="3">
    <source>
        <dbReference type="ARBA" id="ARBA00006006"/>
    </source>
</evidence>
<dbReference type="Gene3D" id="1.10.390.10">
    <property type="entry name" value="Neutral Protease Domain 2"/>
    <property type="match status" value="1"/>
</dbReference>
<comment type="similarity">
    <text evidence="3">Belongs to the peptidase M36 family.</text>
</comment>
<comment type="caution">
    <text evidence="15">The sequence shown here is derived from an EMBL/GenBank/DDBJ whole genome shotgun (WGS) entry which is preliminary data.</text>
</comment>
<evidence type="ECO:0000256" key="10">
    <source>
        <dbReference type="ARBA" id="ARBA00023049"/>
    </source>
</evidence>
<dbReference type="Pfam" id="PF02128">
    <property type="entry name" value="Peptidase_M36"/>
    <property type="match status" value="1"/>
</dbReference>
<dbReference type="InterPro" id="IPR011096">
    <property type="entry name" value="FTP_domain"/>
</dbReference>
<dbReference type="NCBIfam" id="NF038113">
    <property type="entry name" value="T9SSA_dep_M36"/>
    <property type="match status" value="1"/>
</dbReference>
<organism evidence="15 16">
    <name type="scientific">Thermaurantimonas aggregans</name>
    <dbReference type="NCBI Taxonomy" id="2173829"/>
    <lineage>
        <taxon>Bacteria</taxon>
        <taxon>Pseudomonadati</taxon>
        <taxon>Bacteroidota</taxon>
        <taxon>Flavobacteriia</taxon>
        <taxon>Flavobacteriales</taxon>
        <taxon>Schleiferiaceae</taxon>
        <taxon>Thermaurantimonas</taxon>
    </lineage>
</organism>
<evidence type="ECO:0000256" key="9">
    <source>
        <dbReference type="ARBA" id="ARBA00022833"/>
    </source>
</evidence>
<keyword evidence="11" id="KW-0865">Zymogen</keyword>
<keyword evidence="4" id="KW-0964">Secreted</keyword>
<feature type="domain" description="Secretion system C-terminal sorting" evidence="14">
    <location>
        <begin position="783"/>
        <end position="857"/>
    </location>
</feature>
<dbReference type="CDD" id="cd09596">
    <property type="entry name" value="M36"/>
    <property type="match status" value="1"/>
</dbReference>
<feature type="domain" description="PA" evidence="12">
    <location>
        <begin position="443"/>
        <end position="532"/>
    </location>
</feature>
<dbReference type="NCBIfam" id="TIGR04183">
    <property type="entry name" value="Por_Secre_tail"/>
    <property type="match status" value="1"/>
</dbReference>
<evidence type="ECO:0000313" key="16">
    <source>
        <dbReference type="Proteomes" id="UP000286715"/>
    </source>
</evidence>
<evidence type="ECO:0000256" key="8">
    <source>
        <dbReference type="ARBA" id="ARBA00022801"/>
    </source>
</evidence>
<dbReference type="GO" id="GO:0008270">
    <property type="term" value="F:zinc ion binding"/>
    <property type="evidence" value="ECO:0007669"/>
    <property type="project" value="InterPro"/>
</dbReference>
<dbReference type="InterPro" id="IPR003137">
    <property type="entry name" value="PA_domain"/>
</dbReference>
<accession>A0A401XM21</accession>
<dbReference type="InterPro" id="IPR027268">
    <property type="entry name" value="Peptidase_M4/M1_CTD_sf"/>
</dbReference>
<keyword evidence="10" id="KW-0482">Metalloprotease</keyword>
<keyword evidence="16" id="KW-1185">Reference proteome</keyword>
<dbReference type="GO" id="GO:0006508">
    <property type="term" value="P:proteolysis"/>
    <property type="evidence" value="ECO:0007669"/>
    <property type="project" value="UniProtKB-KW"/>
</dbReference>
<feature type="domain" description="FTP" evidence="13">
    <location>
        <begin position="46"/>
        <end position="96"/>
    </location>
</feature>
<dbReference type="InterPro" id="IPR026444">
    <property type="entry name" value="Secre_tail"/>
</dbReference>
<evidence type="ECO:0000259" key="12">
    <source>
        <dbReference type="Pfam" id="PF02225"/>
    </source>
</evidence>
<keyword evidence="7" id="KW-0732">Signal</keyword>
<dbReference type="Proteomes" id="UP000286715">
    <property type="component" value="Unassembled WGS sequence"/>
</dbReference>
<dbReference type="EMBL" id="BHZE01000015">
    <property type="protein sequence ID" value="GCD78044.1"/>
    <property type="molecule type" value="Genomic_DNA"/>
</dbReference>
<keyword evidence="5" id="KW-0645">Protease</keyword>
<dbReference type="Gene3D" id="3.10.170.10">
    <property type="match status" value="1"/>
</dbReference>
<dbReference type="Pfam" id="PF07504">
    <property type="entry name" value="FTP"/>
    <property type="match status" value="1"/>
</dbReference>
<dbReference type="SUPFAM" id="SSF52025">
    <property type="entry name" value="PA domain"/>
    <property type="match status" value="1"/>
</dbReference>
<dbReference type="InterPro" id="IPR046450">
    <property type="entry name" value="PA_dom_sf"/>
</dbReference>
<dbReference type="Gene3D" id="3.50.30.30">
    <property type="match status" value="1"/>
</dbReference>
<evidence type="ECO:0000256" key="4">
    <source>
        <dbReference type="ARBA" id="ARBA00022525"/>
    </source>
</evidence>
<reference evidence="15 16" key="1">
    <citation type="submission" date="2018-11" db="EMBL/GenBank/DDBJ databases">
        <title>Schleiferia aggregans sp. nov., a moderately thermophilic heterotrophic bacterium isolated from microbial mats at a terrestrial hot spring.</title>
        <authorList>
            <person name="Iino T."/>
            <person name="Ohkuma M."/>
            <person name="Haruta S."/>
        </authorList>
    </citation>
    <scope>NUCLEOTIDE SEQUENCE [LARGE SCALE GENOMIC DNA]</scope>
    <source>
        <strain evidence="15 16">LA</strain>
    </source>
</reference>
<sequence>MSIRFLSLIVTSCFGLIINAQNNIPNASTVRDFLINQKIHTERDLEELRISSYHSDAKSGLTYVYWEQMYQGIPVFNALISSAYTKDGKIKVANSNAVTNLSQKVKRIQSHRIAPEAALRAALEHLGIDKPAPSILSKQEKDLVVEFENQNISQEKLLAEKYWFDAGDRLIPVWNIVIQPNGSSDWWNIRIDATNGKFIEKNNWTAECQPAETSDRILSFGFQNIKPVLKSSPKKGALTGATYNVFGLPYESPNHGPRTLITDPHDSMASPYGWHTRNTTNLKEFTITRGNNVHAYEDQANANTPGFSPNGGDSLYFDFPVNFSAPAIQSMPAAVTNLFYMNNIAHDVFYQYGFTEAAGNFQVNNYGRGGIGNDDVRAEAMDGGGTNNANFSTPPDGQRPRMQMYLWPQSSQSSNGLRVDSPIVASYPLVPAAIGPQLSTNPVSGQLVLMNDGSTDPTLGCQSTQQNLQGKIVLIDRGTCAFANKILNAQQAGAIGVIVANNVSGNPIAMGGTGTGINIPAGMTTQGAGNILKQLLSQYPAVYVSLRDSSISFDSSFDNGVVLHEYGHGISIRLTGGASNSNCLNNQEQAGEGWSDLFGLFFTTTSTNTAAQRRGIGTFLIGQNTNGQGIRQAPYSTSTTQNNLTYDNIKTASVPHGVGTVWATMVWEMFWNLVDIHGFDNDLYYGNGGNNIAFRLVMEGLKLQKCNPGFVDSRDAILQADTLLYNGQNSCAIWAAFAKRGLGFSANQGLATSRSDGTQAFDTHPNCLVSVSENTPSKPQPTLYPNPAKDFIFIDLPEFEGRIKVRMIDLTGKVVLNDQIDLQAGNRIFVPLQQYPVGVYVLEVADAFGHQWHSKVTIRR</sequence>
<dbReference type="SUPFAM" id="SSF55486">
    <property type="entry name" value="Metalloproteases ('zincins'), catalytic domain"/>
    <property type="match status" value="1"/>
</dbReference>
<evidence type="ECO:0000256" key="7">
    <source>
        <dbReference type="ARBA" id="ARBA00022729"/>
    </source>
</evidence>
<dbReference type="PANTHER" id="PTHR33478:SF1">
    <property type="entry name" value="EXTRACELLULAR METALLOPROTEINASE MEP"/>
    <property type="match status" value="1"/>
</dbReference>
<dbReference type="PANTHER" id="PTHR33478">
    <property type="entry name" value="EXTRACELLULAR METALLOPROTEINASE MEP"/>
    <property type="match status" value="1"/>
</dbReference>